<name>A0A9X2XWG0_9BACT</name>
<accession>A0A9X2XWG0</accession>
<proteinExistence type="predicted"/>
<dbReference type="Proteomes" id="UP001155483">
    <property type="component" value="Unassembled WGS sequence"/>
</dbReference>
<reference evidence="1" key="1">
    <citation type="submission" date="2022-09" db="EMBL/GenBank/DDBJ databases">
        <authorList>
            <person name="Yuan C."/>
            <person name="Ke Z."/>
        </authorList>
    </citation>
    <scope>NUCLEOTIDE SEQUENCE</scope>
    <source>
        <strain evidence="1">LB-8</strain>
    </source>
</reference>
<evidence type="ECO:0000313" key="2">
    <source>
        <dbReference type="Proteomes" id="UP001155483"/>
    </source>
</evidence>
<protein>
    <submittedName>
        <fullName evidence="1">Uncharacterized protein</fullName>
    </submittedName>
</protein>
<dbReference type="AlphaFoldDB" id="A0A9X2XWG0"/>
<keyword evidence="2" id="KW-1185">Reference proteome</keyword>
<comment type="caution">
    <text evidence="1">The sequence shown here is derived from an EMBL/GenBank/DDBJ whole genome shotgun (WGS) entry which is preliminary data.</text>
</comment>
<dbReference type="EMBL" id="JAOTIF010000011">
    <property type="protein sequence ID" value="MCU7550320.1"/>
    <property type="molecule type" value="Genomic_DNA"/>
</dbReference>
<dbReference type="RefSeq" id="WP_279297758.1">
    <property type="nucleotide sequence ID" value="NZ_JAOTIF010000011.1"/>
</dbReference>
<reference evidence="1" key="2">
    <citation type="submission" date="2023-04" db="EMBL/GenBank/DDBJ databases">
        <title>Paracnuella aquatica gen. nov., sp. nov., a member of the family Chitinophagaceae isolated from a hot spring.</title>
        <authorList>
            <person name="Wang C."/>
        </authorList>
    </citation>
    <scope>NUCLEOTIDE SEQUENCE</scope>
    <source>
        <strain evidence="1">LB-8</strain>
    </source>
</reference>
<organism evidence="1 2">
    <name type="scientific">Paraflavisolibacter caeni</name>
    <dbReference type="NCBI Taxonomy" id="2982496"/>
    <lineage>
        <taxon>Bacteria</taxon>
        <taxon>Pseudomonadati</taxon>
        <taxon>Bacteroidota</taxon>
        <taxon>Chitinophagia</taxon>
        <taxon>Chitinophagales</taxon>
        <taxon>Chitinophagaceae</taxon>
        <taxon>Paraflavisolibacter</taxon>
    </lineage>
</organism>
<evidence type="ECO:0000313" key="1">
    <source>
        <dbReference type="EMBL" id="MCU7550320.1"/>
    </source>
</evidence>
<sequence length="136" mass="15448">MVLKDQICPLVHAKRLKEFGIIQESLLYYNDRGIVIKIQSDFIALELKSADADWVIEEGNYVSAFTVAELGAALPNSINGIQLIMENSEEVKYVSYPRIKTTFGRSEAQARANMLLWLIENKYVSAREVNKMMTDT</sequence>
<gene>
    <name evidence="1" type="ORF">OCK74_14455</name>
</gene>